<dbReference type="eggNOG" id="KOG3627">
    <property type="taxonomic scope" value="Eukaryota"/>
</dbReference>
<feature type="compositionally biased region" description="Acidic residues" evidence="1">
    <location>
        <begin position="551"/>
        <end position="563"/>
    </location>
</feature>
<feature type="compositionally biased region" description="Basic and acidic residues" evidence="1">
    <location>
        <begin position="499"/>
        <end position="508"/>
    </location>
</feature>
<evidence type="ECO:0000256" key="2">
    <source>
        <dbReference type="SAM" id="SignalP"/>
    </source>
</evidence>
<dbReference type="STRING" id="31234.E3LV46"/>
<dbReference type="EMBL" id="DS268416">
    <property type="protein sequence ID" value="EFP12535.1"/>
    <property type="molecule type" value="Genomic_DNA"/>
</dbReference>
<dbReference type="PANTHER" id="PTHR34005:SF1">
    <property type="entry name" value="PROTEIN CBG15054"/>
    <property type="match status" value="1"/>
</dbReference>
<proteinExistence type="predicted"/>
<feature type="compositionally biased region" description="Basic and acidic residues" evidence="1">
    <location>
        <begin position="523"/>
        <end position="537"/>
    </location>
</feature>
<dbReference type="SUPFAM" id="SSF50494">
    <property type="entry name" value="Trypsin-like serine proteases"/>
    <property type="match status" value="1"/>
</dbReference>
<name>E3LV46_CAERE</name>
<dbReference type="InterPro" id="IPR005514">
    <property type="entry name" value="DUF316"/>
</dbReference>
<dbReference type="Proteomes" id="UP000008281">
    <property type="component" value="Unassembled WGS sequence"/>
</dbReference>
<dbReference type="InterPro" id="IPR009003">
    <property type="entry name" value="Peptidase_S1_PA"/>
</dbReference>
<dbReference type="Gene3D" id="2.40.10.10">
    <property type="entry name" value="Trypsin-like serine proteases"/>
    <property type="match status" value="1"/>
</dbReference>
<feature type="chain" id="PRO_5003175543" evidence="2">
    <location>
        <begin position="18"/>
        <end position="667"/>
    </location>
</feature>
<feature type="signal peptide" evidence="2">
    <location>
        <begin position="1"/>
        <end position="17"/>
    </location>
</feature>
<reference evidence="3" key="1">
    <citation type="submission" date="2007-07" db="EMBL/GenBank/DDBJ databases">
        <title>PCAP assembly of the Caenorhabditis remanei genome.</title>
        <authorList>
            <consortium name="The Caenorhabditis remanei Sequencing Consortium"/>
            <person name="Wilson R.K."/>
        </authorList>
    </citation>
    <scope>NUCLEOTIDE SEQUENCE [LARGE SCALE GENOMIC DNA]</scope>
    <source>
        <strain evidence="3">PB4641</strain>
    </source>
</reference>
<dbReference type="AlphaFoldDB" id="E3LV46"/>
<protein>
    <submittedName>
        <fullName evidence="3">Uncharacterized protein</fullName>
    </submittedName>
</protein>
<dbReference type="PANTHER" id="PTHR34005">
    <property type="entry name" value="PROTEIN CBG15054-RELATED"/>
    <property type="match status" value="1"/>
</dbReference>
<feature type="region of interest" description="Disordered" evidence="1">
    <location>
        <begin position="481"/>
        <end position="643"/>
    </location>
</feature>
<feature type="compositionally biased region" description="Acidic residues" evidence="1">
    <location>
        <begin position="621"/>
        <end position="634"/>
    </location>
</feature>
<feature type="compositionally biased region" description="Basic and acidic residues" evidence="1">
    <location>
        <begin position="597"/>
        <end position="606"/>
    </location>
</feature>
<gene>
    <name evidence="3" type="ORF">CRE_29672</name>
</gene>
<sequence length="667" mass="73667">MRLLILLVGCLLSFGFSQKLSTAEDEERSKTCGRIPNQNAKTNDELSPWTVRIQIKDKHFNPATLVSRRHILSSGSIVIGKVANEEKWKWSMNGEEIDMANCKDNKMEVPTELLTVDLVACSNHFLCPWRPEVPIRSAHYIGPCDAKSSPEGLLIVEMERDIPEDSEYFTPACIPESDISIAIDEQLTSHKAHIDNNQNIVIEMLPTTIIACSTPSDHLFCGELSKCPEGSTSPLIKIVDGVDTVVGFSVYYNDECKKKTFASVMHYKQQLCDLTGICQTLPIDLTPWTVNVNTPNDNGYIYNPATLISKRHVVVAAFALFQDKPAKYFDGTAVDLSKCQNNVMEISTEIIKKTSVDLSTCNDPSKCGSQISKQVKSAVYFGVCEPEVRAFGVVLLEMDSDLPAELPYFVPSCIPGGTAYLLIILSRNMNGQETLIGILYYRGPKCKNDQYVSIEMMSDLFCLYAGICAEKSSAPVTVPSIPAATGNVPIETTPSKSDPSTEKARDQDTVTTIPEDSSAEDATTQKDDKVTDQKPEDEITPEAVQPTDKPEEPDTTEPAETDGDGTTVEDNPPTEKPDEPEPTEPGDDDDDDPEEDPKEKPKDVQNPEKQVQNPRKVPRVDDEEEEEDDEEEEENEHKTTTVITSSAMISSSKIVVSLICVIFGFEI</sequence>
<keyword evidence="2" id="KW-0732">Signal</keyword>
<evidence type="ECO:0000313" key="4">
    <source>
        <dbReference type="Proteomes" id="UP000008281"/>
    </source>
</evidence>
<dbReference type="InterPro" id="IPR043504">
    <property type="entry name" value="Peptidase_S1_PA_chymotrypsin"/>
</dbReference>
<keyword evidence="4" id="KW-1185">Reference proteome</keyword>
<evidence type="ECO:0000313" key="3">
    <source>
        <dbReference type="EMBL" id="EFP12535.1"/>
    </source>
</evidence>
<evidence type="ECO:0000256" key="1">
    <source>
        <dbReference type="SAM" id="MobiDB-lite"/>
    </source>
</evidence>
<accession>E3LV46</accession>
<feature type="compositionally biased region" description="Acidic residues" evidence="1">
    <location>
        <begin position="580"/>
        <end position="596"/>
    </location>
</feature>
<organism evidence="4">
    <name type="scientific">Caenorhabditis remanei</name>
    <name type="common">Caenorhabditis vulgaris</name>
    <dbReference type="NCBI Taxonomy" id="31234"/>
    <lineage>
        <taxon>Eukaryota</taxon>
        <taxon>Metazoa</taxon>
        <taxon>Ecdysozoa</taxon>
        <taxon>Nematoda</taxon>
        <taxon>Chromadorea</taxon>
        <taxon>Rhabditida</taxon>
        <taxon>Rhabditina</taxon>
        <taxon>Rhabditomorpha</taxon>
        <taxon>Rhabditoidea</taxon>
        <taxon>Rhabditidae</taxon>
        <taxon>Peloderinae</taxon>
        <taxon>Caenorhabditis</taxon>
    </lineage>
</organism>
<dbReference type="HOGENOM" id="CLU_017174_0_0_1"/>
<dbReference type="InParanoid" id="E3LV46"/>
<dbReference type="Pfam" id="PF03761">
    <property type="entry name" value="DUF316"/>
    <property type="match status" value="2"/>
</dbReference>